<gene>
    <name evidence="1" type="ORF">KV113_26805</name>
</gene>
<reference evidence="1 2" key="1">
    <citation type="submission" date="2023-12" db="EMBL/GenBank/DDBJ databases">
        <title>Description of new species of Mycobacterium terrae complex isolated from sewage at the Sao Paulo Zoological Park Foundation in Brazil.</title>
        <authorList>
            <person name="Romagnoli C.L."/>
            <person name="Conceicao E.C."/>
            <person name="Machado E."/>
            <person name="Barreto L.B.P.F."/>
            <person name="Sharma A."/>
            <person name="Silva N.M."/>
            <person name="Marques L.E."/>
            <person name="Juliana M.A."/>
            <person name="Lourenco M.C.S."/>
            <person name="Digiampietri L.A."/>
            <person name="Suffys P.N."/>
            <person name="Viana-Niero C."/>
        </authorList>
    </citation>
    <scope>NUCLEOTIDE SEQUENCE [LARGE SCALE GENOMIC DNA]</scope>
    <source>
        <strain evidence="1 2">MYC340</strain>
    </source>
</reference>
<accession>A0ABU5Y620</accession>
<proteinExistence type="predicted"/>
<comment type="caution">
    <text evidence="1">The sequence shown here is derived from an EMBL/GenBank/DDBJ whole genome shotgun (WGS) entry which is preliminary data.</text>
</comment>
<evidence type="ECO:0000313" key="1">
    <source>
        <dbReference type="EMBL" id="MEB3035151.1"/>
    </source>
</evidence>
<dbReference type="Proteomes" id="UP001298593">
    <property type="component" value="Unassembled WGS sequence"/>
</dbReference>
<organism evidence="1 2">
    <name type="scientific">[Mycobacterium] nativiensis</name>
    <dbReference type="NCBI Taxonomy" id="2855503"/>
    <lineage>
        <taxon>Bacteria</taxon>
        <taxon>Bacillati</taxon>
        <taxon>Actinomycetota</taxon>
        <taxon>Actinomycetes</taxon>
        <taxon>Mycobacteriales</taxon>
        <taxon>Mycobacteriaceae</taxon>
        <taxon>Mycolicibacter</taxon>
    </lineage>
</organism>
<evidence type="ECO:0000313" key="2">
    <source>
        <dbReference type="Proteomes" id="UP001298593"/>
    </source>
</evidence>
<dbReference type="EMBL" id="JAYJJU010000063">
    <property type="protein sequence ID" value="MEB3035151.1"/>
    <property type="molecule type" value="Genomic_DNA"/>
</dbReference>
<evidence type="ECO:0008006" key="3">
    <source>
        <dbReference type="Google" id="ProtNLM"/>
    </source>
</evidence>
<sequence length="42" mass="4344">MSFRVVAGLVPVCMCMCWGWWGGPVNPGESGAGGGGFAARER</sequence>
<protein>
    <recommendedName>
        <fullName evidence="3">Lipoprotein</fullName>
    </recommendedName>
</protein>
<name>A0ABU5Y620_9MYCO</name>
<dbReference type="RefSeq" id="WP_329780603.1">
    <property type="nucleotide sequence ID" value="NZ_JAYJJU010000063.1"/>
</dbReference>
<keyword evidence="2" id="KW-1185">Reference proteome</keyword>